<dbReference type="RefSeq" id="WP_008074963.1">
    <property type="nucleotide sequence ID" value="NZ_AEVT01000027.1"/>
</dbReference>
<dbReference type="Proteomes" id="UP000006228">
    <property type="component" value="Unassembled WGS sequence"/>
</dbReference>
<dbReference type="OrthoDB" id="5906283at2"/>
<dbReference type="EMBL" id="AEVT01000027">
    <property type="protein sequence ID" value="EGA71204.1"/>
    <property type="molecule type" value="Genomic_DNA"/>
</dbReference>
<proteinExistence type="predicted"/>
<comment type="caution">
    <text evidence="1">The sequence shown here is derived from an EMBL/GenBank/DDBJ whole genome shotgun (WGS) entry which is preliminary data.</text>
</comment>
<protein>
    <submittedName>
        <fullName evidence="1">Uncharacterized protein</fullName>
    </submittedName>
</protein>
<reference evidence="1 2" key="1">
    <citation type="journal article" date="2012" name="Int. J. Syst. Evol. Microbiol.">
        <title>Vibrio caribbeanicus sp. nov., isolated from the marine sponge Scleritoderma cyanea.</title>
        <authorList>
            <person name="Hoffmann M."/>
            <person name="Monday S.R."/>
            <person name="Allard M.W."/>
            <person name="Strain E.A."/>
            <person name="Whittaker P."/>
            <person name="Naum M."/>
            <person name="McCarthy P.J."/>
            <person name="Lopez J.V."/>
            <person name="Fischer M."/>
            <person name="Brown E.W."/>
        </authorList>
    </citation>
    <scope>NUCLEOTIDE SEQUENCE [LARGE SCALE GENOMIC DNA]</scope>
    <source>
        <strain evidence="2">DSMZ 21326</strain>
    </source>
</reference>
<accession>E8M455</accession>
<organism evidence="1 2">
    <name type="scientific">Vibrio sinaloensis DSM 21326</name>
    <dbReference type="NCBI Taxonomy" id="945550"/>
    <lineage>
        <taxon>Bacteria</taxon>
        <taxon>Pseudomonadati</taxon>
        <taxon>Pseudomonadota</taxon>
        <taxon>Gammaproteobacteria</taxon>
        <taxon>Vibrionales</taxon>
        <taxon>Vibrionaceae</taxon>
        <taxon>Vibrio</taxon>
        <taxon>Vibrio oreintalis group</taxon>
    </lineage>
</organism>
<sequence length="101" mass="11288">MEELKEQFQELLFDEDEKVRVTSIKVEENVIALRAHISNVELSAKNKAMIAQNSQKILPTKICNSVKLSTWLSQGKWVSVDVVANGSNPVTNVRVTNDSCT</sequence>
<name>E8M455_PHOS4</name>
<dbReference type="AlphaFoldDB" id="E8M455"/>
<evidence type="ECO:0000313" key="2">
    <source>
        <dbReference type="Proteomes" id="UP000006228"/>
    </source>
</evidence>
<dbReference type="GeneID" id="95568417"/>
<evidence type="ECO:0000313" key="1">
    <source>
        <dbReference type="EMBL" id="EGA71204.1"/>
    </source>
</evidence>
<gene>
    <name evidence="1" type="ORF">VISI1226_02462</name>
</gene>